<dbReference type="EMBL" id="JAOQBH010000027">
    <property type="protein sequence ID" value="KAJ4115390.1"/>
    <property type="molecule type" value="Genomic_DNA"/>
</dbReference>
<proteinExistence type="predicted"/>
<feature type="region of interest" description="Disordered" evidence="1">
    <location>
        <begin position="1"/>
        <end position="24"/>
    </location>
</feature>
<gene>
    <name evidence="3" type="ORF">NW768_011242</name>
</gene>
<dbReference type="CDD" id="cd00180">
    <property type="entry name" value="PKc"/>
    <property type="match status" value="1"/>
</dbReference>
<sequence length="681" mass="79306">MAPERSMNDKLPTDTSWPSRLRGSLTSPGVDEYYIPRERTLKLSESGISETVSSITDQGLSLAPSPFEEVSASIWRDKDMSGRLLAVRRVQALSIEVFQEWLYARFLQSALDKNEYLPFDAFEELFDMDSLIGLVKASFPDAEPEFHVDMLNEIIGGSRRKVFGILVAMDGTHHLQKFVQECLCDDDLPFRKSLSNTRHFTTQVARDAAELSYSDPVKAIENTTLFSLDDPKKWSRNEIRLFYDYQQVFTAPYFHFKDINVCYYAFDHNVTLPWEEYGHKTEGGEGIVHKVRIHPSHHNYEGSSAANDDLYFAVKEIPTYNVDRFRQELEALQKDSHQTQTEKHLIKLHLTFRHRDRLYLLFEWATSNLAEFWEKHPRVQISTQVTCWIALQCQGLARAVKRIHGLATWQVKAQLGMDNEKTRGRHGDIKPNNILWFEQREDDYNLLVLSDLGLTRYHSQLTNSYVSRIDGCTTTYRAPEVDMRQRISQRYDIWSLGCVFLEFCVWYLRGQAGLERFEDDRQQEKDSRQNEQDDLKILSDHYYTIRTCGKTWESQAKVKQVVHELIKDLIKEKTCPEFIRKLLKFIRRKMLIIQSQNRARIDEVCTELARIMPKDLTSLRNMDSLFTILDDHEDDKQQLGIPESEIALRDIGTAEILVVSVERHSLDDDVDSIESFNESLP</sequence>
<comment type="caution">
    <text evidence="3">The sequence shown here is derived from an EMBL/GenBank/DDBJ whole genome shotgun (WGS) entry which is preliminary data.</text>
</comment>
<keyword evidence="4" id="KW-1185">Reference proteome</keyword>
<dbReference type="Gene3D" id="1.10.510.10">
    <property type="entry name" value="Transferase(Phosphotransferase) domain 1"/>
    <property type="match status" value="1"/>
</dbReference>
<dbReference type="PROSITE" id="PS50011">
    <property type="entry name" value="PROTEIN_KINASE_DOM"/>
    <property type="match status" value="1"/>
</dbReference>
<dbReference type="Pfam" id="PF00069">
    <property type="entry name" value="Pkinase"/>
    <property type="match status" value="1"/>
</dbReference>
<dbReference type="SUPFAM" id="SSF56112">
    <property type="entry name" value="Protein kinase-like (PK-like)"/>
    <property type="match status" value="1"/>
</dbReference>
<organism evidence="3 4">
    <name type="scientific">Fusarium equiseti</name>
    <name type="common">Fusarium scirpi</name>
    <dbReference type="NCBI Taxonomy" id="61235"/>
    <lineage>
        <taxon>Eukaryota</taxon>
        <taxon>Fungi</taxon>
        <taxon>Dikarya</taxon>
        <taxon>Ascomycota</taxon>
        <taxon>Pezizomycotina</taxon>
        <taxon>Sordariomycetes</taxon>
        <taxon>Hypocreomycetidae</taxon>
        <taxon>Hypocreales</taxon>
        <taxon>Nectriaceae</taxon>
        <taxon>Fusarium</taxon>
        <taxon>Fusarium incarnatum-equiseti species complex</taxon>
    </lineage>
</organism>
<evidence type="ECO:0000313" key="4">
    <source>
        <dbReference type="Proteomes" id="UP001152024"/>
    </source>
</evidence>
<accession>A0ABQ8QXU0</accession>
<feature type="domain" description="Protein kinase" evidence="2">
    <location>
        <begin position="274"/>
        <end position="611"/>
    </location>
</feature>
<dbReference type="PANTHER" id="PTHR24359:SF37">
    <property type="entry name" value="PROTEIN KINASE DOMAIN-CONTAINING PROTEIN"/>
    <property type="match status" value="1"/>
</dbReference>
<name>A0ABQ8QXU0_FUSEQ</name>
<evidence type="ECO:0000256" key="1">
    <source>
        <dbReference type="SAM" id="MobiDB-lite"/>
    </source>
</evidence>
<dbReference type="Proteomes" id="UP001152024">
    <property type="component" value="Unassembled WGS sequence"/>
</dbReference>
<evidence type="ECO:0000313" key="3">
    <source>
        <dbReference type="EMBL" id="KAJ4115390.1"/>
    </source>
</evidence>
<protein>
    <recommendedName>
        <fullName evidence="2">Protein kinase domain-containing protein</fullName>
    </recommendedName>
</protein>
<reference evidence="3" key="1">
    <citation type="submission" date="2022-09" db="EMBL/GenBank/DDBJ databases">
        <title>Fusarium specimens isolated from Avocado Roots.</title>
        <authorList>
            <person name="Stajich J."/>
            <person name="Roper C."/>
            <person name="Heimlech-Rivalta G."/>
        </authorList>
    </citation>
    <scope>NUCLEOTIDE SEQUENCE</scope>
    <source>
        <strain evidence="3">CF00095</strain>
    </source>
</reference>
<feature type="compositionally biased region" description="Basic and acidic residues" evidence="1">
    <location>
        <begin position="1"/>
        <end position="12"/>
    </location>
</feature>
<dbReference type="InterPro" id="IPR011009">
    <property type="entry name" value="Kinase-like_dom_sf"/>
</dbReference>
<evidence type="ECO:0000259" key="2">
    <source>
        <dbReference type="PROSITE" id="PS50011"/>
    </source>
</evidence>
<dbReference type="SMART" id="SM00220">
    <property type="entry name" value="S_TKc"/>
    <property type="match status" value="1"/>
</dbReference>
<dbReference type="InterPro" id="IPR000719">
    <property type="entry name" value="Prot_kinase_dom"/>
</dbReference>
<dbReference type="PANTHER" id="PTHR24359">
    <property type="entry name" value="SERINE/THREONINE-PROTEIN KINASE SBK1"/>
    <property type="match status" value="1"/>
</dbReference>